<reference evidence="4" key="1">
    <citation type="submission" date="2016-08" db="EMBL/GenBank/DDBJ databases">
        <authorList>
            <person name="Varghese N."/>
            <person name="Submissions Spin"/>
        </authorList>
    </citation>
    <scope>NUCLEOTIDE SEQUENCE [LARGE SCALE GENOMIC DNA]</scope>
    <source>
        <strain evidence="4">SGD-1123</strain>
    </source>
</reference>
<accession>A0A0V8HMH8</accession>
<keyword evidence="4" id="KW-1185">Reference proteome</keyword>
<sequence>MNKQTTRAFSAGILFTAVIIFLYNLYFHEAPLQDSTSIPEGSIVVNESEVQEKEKEISVLKEQLERYKSEKGKEEDARQTDKYQLTLTIKPGMTPGDIEEKLKDANIISEDEDFVQFIVDNEYADKIQIGDFLVNSEMTVEEVAKQITN</sequence>
<protein>
    <recommendedName>
        <fullName evidence="5">YceG-like family protein</fullName>
    </recommendedName>
</protein>
<keyword evidence="2" id="KW-0472">Membrane</keyword>
<evidence type="ECO:0000313" key="4">
    <source>
        <dbReference type="Proteomes" id="UP000181997"/>
    </source>
</evidence>
<organism evidence="3 4">
    <name type="scientific">[Bacillus] enclensis</name>
    <dbReference type="NCBI Taxonomy" id="1402860"/>
    <lineage>
        <taxon>Bacteria</taxon>
        <taxon>Bacillati</taxon>
        <taxon>Bacillota</taxon>
        <taxon>Bacilli</taxon>
        <taxon>Bacillales</taxon>
        <taxon>Bacillaceae</taxon>
        <taxon>Rossellomorea</taxon>
    </lineage>
</organism>
<gene>
    <name evidence="3" type="ORF">GA0061094_1147</name>
</gene>
<dbReference type="RefSeq" id="WP_058297794.1">
    <property type="nucleotide sequence ID" value="NZ_FMAU01000001.1"/>
</dbReference>
<feature type="coiled-coil region" evidence="1">
    <location>
        <begin position="43"/>
        <end position="77"/>
    </location>
</feature>
<dbReference type="AlphaFoldDB" id="A0A0V8HMH8"/>
<dbReference type="Proteomes" id="UP000181997">
    <property type="component" value="Unassembled WGS sequence"/>
</dbReference>
<dbReference type="OrthoDB" id="2138957at2"/>
<keyword evidence="1" id="KW-0175">Coiled coil</keyword>
<evidence type="ECO:0008006" key="5">
    <source>
        <dbReference type="Google" id="ProtNLM"/>
    </source>
</evidence>
<dbReference type="EMBL" id="FMAU01000001">
    <property type="protein sequence ID" value="SCB88278.1"/>
    <property type="molecule type" value="Genomic_DNA"/>
</dbReference>
<proteinExistence type="predicted"/>
<keyword evidence="2" id="KW-1133">Transmembrane helix</keyword>
<feature type="transmembrane region" description="Helical" evidence="2">
    <location>
        <begin position="7"/>
        <end position="27"/>
    </location>
</feature>
<keyword evidence="2" id="KW-0812">Transmembrane</keyword>
<evidence type="ECO:0000256" key="1">
    <source>
        <dbReference type="SAM" id="Coils"/>
    </source>
</evidence>
<evidence type="ECO:0000313" key="3">
    <source>
        <dbReference type="EMBL" id="SCB88278.1"/>
    </source>
</evidence>
<dbReference type="Gene3D" id="3.30.1490.480">
    <property type="entry name" value="Endolytic murein transglycosylase"/>
    <property type="match status" value="1"/>
</dbReference>
<evidence type="ECO:0000256" key="2">
    <source>
        <dbReference type="SAM" id="Phobius"/>
    </source>
</evidence>
<name>A0A0V8HMH8_9BACI</name>